<comment type="caution">
    <text evidence="1">The sequence shown here is derived from an EMBL/GenBank/DDBJ whole genome shotgun (WGS) entry which is preliminary data.</text>
</comment>
<dbReference type="GO" id="GO:0045892">
    <property type="term" value="P:negative regulation of DNA-templated transcription"/>
    <property type="evidence" value="ECO:0007669"/>
    <property type="project" value="UniProtKB-ARBA"/>
</dbReference>
<dbReference type="GO" id="GO:0003677">
    <property type="term" value="F:DNA binding"/>
    <property type="evidence" value="ECO:0007669"/>
    <property type="project" value="InterPro"/>
</dbReference>
<evidence type="ECO:0000313" key="2">
    <source>
        <dbReference type="Proteomes" id="UP000005396"/>
    </source>
</evidence>
<dbReference type="InterPro" id="IPR003735">
    <property type="entry name" value="Metal_Tscrpt_repr"/>
</dbReference>
<dbReference type="GO" id="GO:0046872">
    <property type="term" value="F:metal ion binding"/>
    <property type="evidence" value="ECO:0007669"/>
    <property type="project" value="InterPro"/>
</dbReference>
<evidence type="ECO:0000313" key="1">
    <source>
        <dbReference type="EMBL" id="EDP13820.1"/>
    </source>
</evidence>
<dbReference type="PANTHER" id="PTHR33677">
    <property type="entry name" value="TRANSCRIPTIONAL REPRESSOR FRMR-RELATED"/>
    <property type="match status" value="1"/>
</dbReference>
<sequence length="146" mass="16376">MCGGKCLKTQESEAVAQVLKDLGKPFLSGTGAVSPRNSKVKGEDHMNQEEGCTCRHKHREVTEERGLMNRLNRIEGQIRGIKSMVEDERYCVDIITQVAAVQAALNSFNKVLLERHIKSCVVDDIRRGDSDATVEELCRTLQKMMK</sequence>
<dbReference type="HOGENOM" id="CLU_130332_0_1_9"/>
<dbReference type="PANTHER" id="PTHR33677:SF3">
    <property type="entry name" value="COPPER-SENSING TRANSCRIPTIONAL REPRESSOR RICR"/>
    <property type="match status" value="1"/>
</dbReference>
<gene>
    <name evidence="1" type="ORF">CLOBOL_05857</name>
</gene>
<dbReference type="Pfam" id="PF02583">
    <property type="entry name" value="Trns_repr_metal"/>
    <property type="match status" value="1"/>
</dbReference>
<reference evidence="1 2" key="1">
    <citation type="submission" date="2007-08" db="EMBL/GenBank/DDBJ databases">
        <authorList>
            <person name="Fulton L."/>
            <person name="Clifton S."/>
            <person name="Fulton B."/>
            <person name="Xu J."/>
            <person name="Minx P."/>
            <person name="Pepin K.H."/>
            <person name="Johnson M."/>
            <person name="Thiruvilangam P."/>
            <person name="Bhonagiri V."/>
            <person name="Nash W.E."/>
            <person name="Mardis E.R."/>
            <person name="Wilson R.K."/>
        </authorList>
    </citation>
    <scope>NUCLEOTIDE SEQUENCE [LARGE SCALE GENOMIC DNA]</scope>
    <source>
        <strain evidence="2">ATCC BAA-613 / DSM 15670 / CCUG 46953 / JCM 12243 / WAL 16351</strain>
    </source>
</reference>
<dbReference type="InterPro" id="IPR038390">
    <property type="entry name" value="Metal_Tscrpt_repr_sf"/>
</dbReference>
<organism evidence="1 2">
    <name type="scientific">Enterocloster bolteae (strain ATCC BAA-613 / DSM 15670 / CCUG 46953 / JCM 12243 / WAL 16351)</name>
    <name type="common">Clostridium bolteae</name>
    <dbReference type="NCBI Taxonomy" id="411902"/>
    <lineage>
        <taxon>Bacteria</taxon>
        <taxon>Bacillati</taxon>
        <taxon>Bacillota</taxon>
        <taxon>Clostridia</taxon>
        <taxon>Lachnospirales</taxon>
        <taxon>Lachnospiraceae</taxon>
        <taxon>Enterocloster</taxon>
    </lineage>
</organism>
<dbReference type="AlphaFoldDB" id="A8S154"/>
<evidence type="ECO:0008006" key="3">
    <source>
        <dbReference type="Google" id="ProtNLM"/>
    </source>
</evidence>
<proteinExistence type="predicted"/>
<dbReference type="eggNOG" id="COG1937">
    <property type="taxonomic scope" value="Bacteria"/>
</dbReference>
<dbReference type="Gene3D" id="1.20.58.1000">
    <property type="entry name" value="Metal-sensitive repressor, helix protomer"/>
    <property type="match status" value="1"/>
</dbReference>
<accession>A8S154</accession>
<dbReference type="EMBL" id="ABCC02000045">
    <property type="protein sequence ID" value="EDP13820.1"/>
    <property type="molecule type" value="Genomic_DNA"/>
</dbReference>
<reference evidence="1 2" key="2">
    <citation type="submission" date="2007-09" db="EMBL/GenBank/DDBJ databases">
        <title>Draft genome sequence of Clostridium bolteae (ATCC BAA-613).</title>
        <authorList>
            <person name="Sudarsanam P."/>
            <person name="Ley R."/>
            <person name="Guruge J."/>
            <person name="Turnbaugh P.J."/>
            <person name="Mahowald M."/>
            <person name="Liep D."/>
            <person name="Gordon J."/>
        </authorList>
    </citation>
    <scope>NUCLEOTIDE SEQUENCE [LARGE SCALE GENOMIC DNA]</scope>
    <source>
        <strain evidence="2">ATCC BAA-613 / DSM 15670 / CCUG 46953 / JCM 12243 / WAL 16351</strain>
    </source>
</reference>
<name>A8S154_ENTBW</name>
<dbReference type="PaxDb" id="411902-CLOBOL_05857"/>
<protein>
    <recommendedName>
        <fullName evidence="3">CsoR family transcriptional regulator</fullName>
    </recommendedName>
</protein>
<dbReference type="Proteomes" id="UP000005396">
    <property type="component" value="Unassembled WGS sequence"/>
</dbReference>